<dbReference type="Proteomes" id="UP000028931">
    <property type="component" value="Chromosome"/>
</dbReference>
<evidence type="ECO:0000313" key="7">
    <source>
        <dbReference type="EMBL" id="AIL62311.1"/>
    </source>
</evidence>
<dbReference type="GO" id="GO:0046872">
    <property type="term" value="F:metal ion binding"/>
    <property type="evidence" value="ECO:0007669"/>
    <property type="project" value="UniProtKB-KW"/>
</dbReference>
<dbReference type="InterPro" id="IPR009056">
    <property type="entry name" value="Cyt_c-like_dom"/>
</dbReference>
<keyword evidence="3 4" id="KW-0408">Iron</keyword>
<keyword evidence="1 4" id="KW-0349">Heme</keyword>
<evidence type="ECO:0000256" key="3">
    <source>
        <dbReference type="ARBA" id="ARBA00023004"/>
    </source>
</evidence>
<reference evidence="7 8" key="1">
    <citation type="submission" date="2014-07" db="EMBL/GenBank/DDBJ databases">
        <authorList>
            <person name="Lee K."/>
            <person name="Lim J.Y."/>
            <person name="Hwang I."/>
        </authorList>
    </citation>
    <scope>NUCLEOTIDE SEQUENCE [LARGE SCALE GENOMIC DNA]</scope>
    <source>
        <strain evidence="7 8">KL28</strain>
    </source>
</reference>
<keyword evidence="5" id="KW-0732">Signal</keyword>
<dbReference type="Pfam" id="PF13442">
    <property type="entry name" value="Cytochrome_CBB3"/>
    <property type="match status" value="1"/>
</dbReference>
<dbReference type="InterPro" id="IPR036909">
    <property type="entry name" value="Cyt_c-like_dom_sf"/>
</dbReference>
<feature type="chain" id="PRO_5001718367" evidence="5">
    <location>
        <begin position="34"/>
        <end position="113"/>
    </location>
</feature>
<accession>A0A077FGE2</accession>
<evidence type="ECO:0000256" key="2">
    <source>
        <dbReference type="ARBA" id="ARBA00022723"/>
    </source>
</evidence>
<keyword evidence="2 4" id="KW-0479">Metal-binding</keyword>
<dbReference type="SUPFAM" id="SSF46626">
    <property type="entry name" value="Cytochrome c"/>
    <property type="match status" value="1"/>
</dbReference>
<evidence type="ECO:0000256" key="5">
    <source>
        <dbReference type="SAM" id="SignalP"/>
    </source>
</evidence>
<feature type="signal peptide" evidence="5">
    <location>
        <begin position="1"/>
        <end position="33"/>
    </location>
</feature>
<dbReference type="PROSITE" id="PS51007">
    <property type="entry name" value="CYTC"/>
    <property type="match status" value="1"/>
</dbReference>
<feature type="domain" description="Cytochrome c" evidence="6">
    <location>
        <begin position="35"/>
        <end position="107"/>
    </location>
</feature>
<evidence type="ECO:0000313" key="8">
    <source>
        <dbReference type="Proteomes" id="UP000028931"/>
    </source>
</evidence>
<dbReference type="GO" id="GO:0020037">
    <property type="term" value="F:heme binding"/>
    <property type="evidence" value="ECO:0007669"/>
    <property type="project" value="InterPro"/>
</dbReference>
<dbReference type="Gene3D" id="1.10.760.10">
    <property type="entry name" value="Cytochrome c-like domain"/>
    <property type="match status" value="1"/>
</dbReference>
<dbReference type="EMBL" id="CP009048">
    <property type="protein sequence ID" value="AIL62311.1"/>
    <property type="molecule type" value="Genomic_DNA"/>
</dbReference>
<sequence length="113" mass="11890">MTFPFSGAAVKRMLVTGVVLPFGLLVAAGQAQADSQWGSGKNLYDKVCGHCHKPEVGVGPVLEGRGLPEAYIKAIVRNGFRAMPAFPASYVDDESLTQVAEYLSSLPAPAAQP</sequence>
<organism evidence="7 8">
    <name type="scientific">Pseudomonas alkylphenolica</name>
    <dbReference type="NCBI Taxonomy" id="237609"/>
    <lineage>
        <taxon>Bacteria</taxon>
        <taxon>Pseudomonadati</taxon>
        <taxon>Pseudomonadota</taxon>
        <taxon>Gammaproteobacteria</taxon>
        <taxon>Pseudomonadales</taxon>
        <taxon>Pseudomonadaceae</taxon>
        <taxon>Pseudomonas</taxon>
    </lineage>
</organism>
<dbReference type="OrthoDB" id="9757546at2"/>
<dbReference type="HOGENOM" id="CLU_143475_0_0_6"/>
<gene>
    <name evidence="7" type="ORF">PSAKL28_31410</name>
</gene>
<evidence type="ECO:0000259" key="6">
    <source>
        <dbReference type="PROSITE" id="PS51007"/>
    </source>
</evidence>
<name>A0A077FGE2_9PSED</name>
<dbReference type="AlphaFoldDB" id="A0A077FGE2"/>
<dbReference type="eggNOG" id="COG2010">
    <property type="taxonomic scope" value="Bacteria"/>
</dbReference>
<evidence type="ECO:0000256" key="1">
    <source>
        <dbReference type="ARBA" id="ARBA00022617"/>
    </source>
</evidence>
<dbReference type="KEGG" id="palk:PSAKL28_31410"/>
<evidence type="ECO:0000256" key="4">
    <source>
        <dbReference type="PROSITE-ProRule" id="PRU00433"/>
    </source>
</evidence>
<protein>
    <submittedName>
        <fullName evidence="7">p-cresol methylhydroxylase, cytochrome subunit</fullName>
    </submittedName>
</protein>
<proteinExistence type="predicted"/>
<dbReference type="GO" id="GO:0009055">
    <property type="term" value="F:electron transfer activity"/>
    <property type="evidence" value="ECO:0007669"/>
    <property type="project" value="InterPro"/>
</dbReference>